<evidence type="ECO:0000313" key="2">
    <source>
        <dbReference type="Proteomes" id="UP001333710"/>
    </source>
</evidence>
<reference evidence="1" key="1">
    <citation type="submission" date="2023-01" db="EMBL/GenBank/DDBJ databases">
        <title>Complete genome sequence of Planctobacterium marinum strain Dej080120_11.</title>
        <authorList>
            <person name="Ueki S."/>
            <person name="Maruyama F."/>
        </authorList>
    </citation>
    <scope>NUCLEOTIDE SEQUENCE</scope>
    <source>
        <strain evidence="1">Dej080120_11</strain>
    </source>
</reference>
<sequence>MQHQDTQQNQEPHQAFEALVDTIQNKFDGVVEHGTDQELFIAGYLSGHFSLVVSQCQLQGEETAAALNTQMLASLDKAFADGELEEPDQQQVKAFWAACIQ</sequence>
<dbReference type="EMBL" id="AP027272">
    <property type="protein sequence ID" value="BDX07441.1"/>
    <property type="molecule type" value="Genomic_DNA"/>
</dbReference>
<dbReference type="RefSeq" id="WP_338293452.1">
    <property type="nucleotide sequence ID" value="NZ_AP027272.1"/>
</dbReference>
<dbReference type="AlphaFoldDB" id="A0AA48KQ69"/>
<dbReference type="Proteomes" id="UP001333710">
    <property type="component" value="Chromosome"/>
</dbReference>
<evidence type="ECO:0000313" key="1">
    <source>
        <dbReference type="EMBL" id="BDX07441.1"/>
    </source>
</evidence>
<accession>A0AA48KQ69</accession>
<dbReference type="KEGG" id="pmaw:MACH26_29620"/>
<gene>
    <name evidence="1" type="ORF">MACH26_29620</name>
</gene>
<organism evidence="1 2">
    <name type="scientific">Planctobacterium marinum</name>
    <dbReference type="NCBI Taxonomy" id="1631968"/>
    <lineage>
        <taxon>Bacteria</taxon>
        <taxon>Pseudomonadati</taxon>
        <taxon>Pseudomonadota</taxon>
        <taxon>Gammaproteobacteria</taxon>
        <taxon>Alteromonadales</taxon>
        <taxon>Alteromonadaceae</taxon>
        <taxon>Planctobacterium</taxon>
    </lineage>
</organism>
<evidence type="ECO:0008006" key="3">
    <source>
        <dbReference type="Google" id="ProtNLM"/>
    </source>
</evidence>
<keyword evidence="2" id="KW-1185">Reference proteome</keyword>
<proteinExistence type="predicted"/>
<dbReference type="Pfam" id="PF08891">
    <property type="entry name" value="YfcL"/>
    <property type="match status" value="1"/>
</dbReference>
<name>A0AA48KQ69_9ALTE</name>
<protein>
    <recommendedName>
        <fullName evidence="3">YfcL protein</fullName>
    </recommendedName>
</protein>
<dbReference type="InterPro" id="IPR014987">
    <property type="entry name" value="UPF_YfcL"/>
</dbReference>